<evidence type="ECO:0000313" key="5">
    <source>
        <dbReference type="EMBL" id="VFT82854.1"/>
    </source>
</evidence>
<organism evidence="5 6">
    <name type="scientific">Aphanomyces stellatus</name>
    <dbReference type="NCBI Taxonomy" id="120398"/>
    <lineage>
        <taxon>Eukaryota</taxon>
        <taxon>Sar</taxon>
        <taxon>Stramenopiles</taxon>
        <taxon>Oomycota</taxon>
        <taxon>Saprolegniomycetes</taxon>
        <taxon>Saprolegniales</taxon>
        <taxon>Verrucalvaceae</taxon>
        <taxon>Aphanomyces</taxon>
    </lineage>
</organism>
<dbReference type="GO" id="GO:0000266">
    <property type="term" value="P:mitochondrial fission"/>
    <property type="evidence" value="ECO:0007669"/>
    <property type="project" value="TreeGrafter"/>
</dbReference>
<reference evidence="5 6" key="1">
    <citation type="submission" date="2019-03" db="EMBL/GenBank/DDBJ databases">
        <authorList>
            <person name="Gaulin E."/>
            <person name="Dumas B."/>
        </authorList>
    </citation>
    <scope>NUCLEOTIDE SEQUENCE [LARGE SCALE GENOMIC DNA]</scope>
    <source>
        <strain evidence="5">CBS 568.67</strain>
    </source>
</reference>
<dbReference type="Proteomes" id="UP000332933">
    <property type="component" value="Unassembled WGS sequence"/>
</dbReference>
<sequence>MTATDARDEATTPDIFRDSPVRYLGYANELGESFRPLFPRFVGPSYAVAIAYVLGDTYDKGLKAFNSAPSSATPSMVQSHAVSAAVDTLLWQGFASVAIPGFLINRLVAVTEHVSKRVVKHPTLLKWGPTCVGLGVIPFIIHPIDHFVDYAMDNTTRVWSKEYLDKMTE</sequence>
<evidence type="ECO:0000313" key="6">
    <source>
        <dbReference type="Proteomes" id="UP000332933"/>
    </source>
</evidence>
<dbReference type="PANTHER" id="PTHR11001:SF2">
    <property type="entry name" value="MITOCHONDRIAL FISSION PROCESS PROTEIN 1"/>
    <property type="match status" value="1"/>
</dbReference>
<evidence type="ECO:0000256" key="1">
    <source>
        <dbReference type="ARBA" id="ARBA00009224"/>
    </source>
</evidence>
<dbReference type="EMBL" id="CAADRA010002228">
    <property type="protein sequence ID" value="VFT82854.1"/>
    <property type="molecule type" value="Genomic_DNA"/>
</dbReference>
<dbReference type="EMBL" id="VJMH01002226">
    <property type="protein sequence ID" value="KAF0709606.1"/>
    <property type="molecule type" value="Genomic_DNA"/>
</dbReference>
<keyword evidence="6" id="KW-1185">Reference proteome</keyword>
<dbReference type="PANTHER" id="PTHR11001">
    <property type="entry name" value="MITOCHONDRIAL FISSION PROCESS PROTEIN 1"/>
    <property type="match status" value="1"/>
</dbReference>
<dbReference type="GO" id="GO:0005739">
    <property type="term" value="C:mitochondrion"/>
    <property type="evidence" value="ECO:0007669"/>
    <property type="project" value="TreeGrafter"/>
</dbReference>
<proteinExistence type="inferred from homology"/>
<protein>
    <recommendedName>
        <fullName evidence="2">Mitochondrial fission process protein 1</fullName>
    </recommendedName>
    <alternativeName>
        <fullName evidence="3">Mitochondrial 18 kDa protein</fullName>
    </alternativeName>
</protein>
<evidence type="ECO:0000313" key="4">
    <source>
        <dbReference type="EMBL" id="KAF0709606.1"/>
    </source>
</evidence>
<reference evidence="4" key="2">
    <citation type="submission" date="2019-06" db="EMBL/GenBank/DDBJ databases">
        <title>Genomics analysis of Aphanomyces spp. identifies a new class of oomycete effector associated with host adaptation.</title>
        <authorList>
            <person name="Gaulin E."/>
        </authorList>
    </citation>
    <scope>NUCLEOTIDE SEQUENCE</scope>
    <source>
        <strain evidence="4">CBS 578.67</strain>
    </source>
</reference>
<dbReference type="InterPro" id="IPR019560">
    <property type="entry name" value="Mitochondrial_18_kDa_protein"/>
</dbReference>
<evidence type="ECO:0000256" key="3">
    <source>
        <dbReference type="ARBA" id="ARBA00029631"/>
    </source>
</evidence>
<dbReference type="OrthoDB" id="424969at2759"/>
<evidence type="ECO:0000256" key="2">
    <source>
        <dbReference type="ARBA" id="ARBA00017835"/>
    </source>
</evidence>
<dbReference type="Pfam" id="PF10558">
    <property type="entry name" value="MTP18"/>
    <property type="match status" value="1"/>
</dbReference>
<comment type="similarity">
    <text evidence="1">Belongs to the MTFP1 family.</text>
</comment>
<accession>A0A485KF40</accession>
<gene>
    <name evidence="5" type="primary">Aste57867_5831</name>
    <name evidence="4" type="ORF">As57867_005817</name>
    <name evidence="5" type="ORF">ASTE57867_5831</name>
</gene>
<name>A0A485KF40_9STRA</name>
<dbReference type="AlphaFoldDB" id="A0A485KF40"/>